<dbReference type="Gene3D" id="3.40.50.80">
    <property type="entry name" value="Nucleotide-binding domain of ferredoxin-NADP reductase (FNR) module"/>
    <property type="match status" value="3"/>
</dbReference>
<dbReference type="InterPro" id="IPR001433">
    <property type="entry name" value="OxRdtase_FAD/NAD-bd"/>
</dbReference>
<dbReference type="OrthoDB" id="2666448at2759"/>
<dbReference type="Pfam" id="PF00970">
    <property type="entry name" value="FAD_binding_6"/>
    <property type="match status" value="1"/>
</dbReference>
<dbReference type="PRINTS" id="PR00406">
    <property type="entry name" value="CYTB5RDTASE"/>
</dbReference>
<feature type="binding site" evidence="9">
    <location>
        <position position="142"/>
    </location>
    <ligand>
        <name>FAD</name>
        <dbReference type="ChEBI" id="CHEBI:57692"/>
    </ligand>
</feature>
<feature type="binding site" evidence="9">
    <location>
        <position position="125"/>
    </location>
    <ligand>
        <name>FAD</name>
        <dbReference type="ChEBI" id="CHEBI:57692"/>
    </ligand>
</feature>
<reference evidence="12" key="1">
    <citation type="submission" date="2021-01" db="EMBL/GenBank/DDBJ databases">
        <authorList>
            <person name="Kaushik A."/>
        </authorList>
    </citation>
    <scope>NUCLEOTIDE SEQUENCE</scope>
    <source>
        <strain evidence="12">AG4-RS23</strain>
    </source>
</reference>
<evidence type="ECO:0000256" key="10">
    <source>
        <dbReference type="SAM" id="MobiDB-lite"/>
    </source>
</evidence>
<keyword evidence="8" id="KW-0560">Oxidoreductase</keyword>
<protein>
    <recommendedName>
        <fullName evidence="4">cytochrome-b5 reductase</fullName>
        <ecNumber evidence="4">1.6.2.2</ecNumber>
    </recommendedName>
</protein>
<dbReference type="PROSITE" id="PS51384">
    <property type="entry name" value="FAD_FR"/>
    <property type="match status" value="1"/>
</dbReference>
<evidence type="ECO:0000256" key="3">
    <source>
        <dbReference type="ARBA" id="ARBA00006105"/>
    </source>
</evidence>
<dbReference type="AlphaFoldDB" id="A0A8H3B264"/>
<name>A0A8H3B264_9AGAM</name>
<evidence type="ECO:0000256" key="1">
    <source>
        <dbReference type="ARBA" id="ARBA00001974"/>
    </source>
</evidence>
<evidence type="ECO:0000313" key="13">
    <source>
        <dbReference type="Proteomes" id="UP000663861"/>
    </source>
</evidence>
<dbReference type="InterPro" id="IPR017938">
    <property type="entry name" value="Riboflavin_synthase-like_b-brl"/>
</dbReference>
<evidence type="ECO:0000256" key="6">
    <source>
        <dbReference type="ARBA" id="ARBA00022787"/>
    </source>
</evidence>
<sequence>MFRIVSRNLTASARRYSTAPPAPAKSSNLPLLLGVGGLLGIGAYIYADKAEVKPKKPLVSALDKDKFKEFAVKKVEPYNHNTAKFTLELPAGEATLLPVSGLVYVKASESDPNAPKDKKGNTIGRPYTPISDPEKEGEVTFLIKKYDTGELTPYIHNLKPGDKISVKGPIVKRPWKNNEFEEVALIAGGSGITPMYQLLTHALAQPEDKTKFKLLFGNLLTHALAQPEDKTKFKLLFGNVTPADILLKDEFEQLKAKHGDRFDIVHIVDRGDNTWSGLTGFDRFDIVHIVDRGDNTWSGLTGFITKDILKKEIAPASLGNKVMVFVCGPPAQVNAIAGKKDGMKQGPLGGALKELGYTSEQVFKF</sequence>
<accession>A0A8H3B264</accession>
<proteinExistence type="inferred from homology"/>
<keyword evidence="6" id="KW-0496">Mitochondrion</keyword>
<evidence type="ECO:0000256" key="5">
    <source>
        <dbReference type="ARBA" id="ARBA00022630"/>
    </source>
</evidence>
<comment type="cofactor">
    <cofactor evidence="1 9">
        <name>FAD</name>
        <dbReference type="ChEBI" id="CHEBI:57692"/>
    </cofactor>
</comment>
<evidence type="ECO:0000313" key="12">
    <source>
        <dbReference type="EMBL" id="CAE6446038.1"/>
    </source>
</evidence>
<dbReference type="SUPFAM" id="SSF63380">
    <property type="entry name" value="Riboflavin synthase domain-like"/>
    <property type="match status" value="1"/>
</dbReference>
<dbReference type="CDD" id="cd06183">
    <property type="entry name" value="cyt_b5_reduct_like"/>
    <property type="match status" value="1"/>
</dbReference>
<evidence type="ECO:0000259" key="11">
    <source>
        <dbReference type="PROSITE" id="PS51384"/>
    </source>
</evidence>
<dbReference type="GO" id="GO:0005741">
    <property type="term" value="C:mitochondrial outer membrane"/>
    <property type="evidence" value="ECO:0007669"/>
    <property type="project" value="UniProtKB-SubCell"/>
</dbReference>
<dbReference type="PANTHER" id="PTHR19370:SF171">
    <property type="entry name" value="NADH-CYTOCHROME B5 REDUCTASE 2"/>
    <property type="match status" value="1"/>
</dbReference>
<dbReference type="EMBL" id="CAJMWY010000750">
    <property type="protein sequence ID" value="CAE6446038.1"/>
    <property type="molecule type" value="Genomic_DNA"/>
</dbReference>
<comment type="subcellular location">
    <subcellularLocation>
        <location evidence="2">Mitochondrion outer membrane</location>
        <topology evidence="2">Single-pass membrane protein</topology>
    </subcellularLocation>
</comment>
<dbReference type="Gene3D" id="2.40.30.10">
    <property type="entry name" value="Translation factors"/>
    <property type="match status" value="1"/>
</dbReference>
<keyword evidence="6" id="KW-1000">Mitochondrion outer membrane</keyword>
<comment type="caution">
    <text evidence="12">The sequence shown here is derived from an EMBL/GenBank/DDBJ whole genome shotgun (WGS) entry which is preliminary data.</text>
</comment>
<gene>
    <name evidence="12" type="ORF">RDB_LOCUS47792</name>
</gene>
<dbReference type="PANTHER" id="PTHR19370">
    <property type="entry name" value="NADH-CYTOCHROME B5 REDUCTASE"/>
    <property type="match status" value="1"/>
</dbReference>
<comment type="similarity">
    <text evidence="3">Belongs to the flavoprotein pyridine nucleotide cytochrome reductase family.</text>
</comment>
<keyword evidence="5 9" id="KW-0285">Flavoprotein</keyword>
<dbReference type="EC" id="1.6.2.2" evidence="4"/>
<feature type="binding site" evidence="9">
    <location>
        <position position="144"/>
    </location>
    <ligand>
        <name>FAD</name>
        <dbReference type="ChEBI" id="CHEBI:57692"/>
    </ligand>
</feature>
<evidence type="ECO:0000256" key="8">
    <source>
        <dbReference type="ARBA" id="ARBA00023002"/>
    </source>
</evidence>
<dbReference type="InterPro" id="IPR039261">
    <property type="entry name" value="FNR_nucleotide-bd"/>
</dbReference>
<feature type="binding site" evidence="9">
    <location>
        <position position="127"/>
    </location>
    <ligand>
        <name>FAD</name>
        <dbReference type="ChEBI" id="CHEBI:57692"/>
    </ligand>
</feature>
<dbReference type="Proteomes" id="UP000663861">
    <property type="component" value="Unassembled WGS sequence"/>
</dbReference>
<evidence type="ECO:0000256" key="9">
    <source>
        <dbReference type="PIRSR" id="PIRSR601834-1"/>
    </source>
</evidence>
<dbReference type="InterPro" id="IPR017927">
    <property type="entry name" value="FAD-bd_FR_type"/>
</dbReference>
<dbReference type="InterPro" id="IPR008333">
    <property type="entry name" value="Cbr1-like_FAD-bd_dom"/>
</dbReference>
<evidence type="ECO:0000256" key="4">
    <source>
        <dbReference type="ARBA" id="ARBA00012011"/>
    </source>
</evidence>
<feature type="region of interest" description="Disordered" evidence="10">
    <location>
        <begin position="110"/>
        <end position="131"/>
    </location>
</feature>
<keyword evidence="7 9" id="KW-0274">FAD</keyword>
<dbReference type="Pfam" id="PF00175">
    <property type="entry name" value="NAD_binding_1"/>
    <property type="match status" value="2"/>
</dbReference>
<organism evidence="12 13">
    <name type="scientific">Rhizoctonia solani</name>
    <dbReference type="NCBI Taxonomy" id="456999"/>
    <lineage>
        <taxon>Eukaryota</taxon>
        <taxon>Fungi</taxon>
        <taxon>Dikarya</taxon>
        <taxon>Basidiomycota</taxon>
        <taxon>Agaricomycotina</taxon>
        <taxon>Agaricomycetes</taxon>
        <taxon>Cantharellales</taxon>
        <taxon>Ceratobasidiaceae</taxon>
        <taxon>Rhizoctonia</taxon>
    </lineage>
</organism>
<feature type="binding site" evidence="9">
    <location>
        <position position="193"/>
    </location>
    <ligand>
        <name>FAD</name>
        <dbReference type="ChEBI" id="CHEBI:57692"/>
    </ligand>
</feature>
<feature type="domain" description="FAD-binding FR-type" evidence="11">
    <location>
        <begin position="65"/>
        <end position="176"/>
    </location>
</feature>
<keyword evidence="6" id="KW-0472">Membrane</keyword>
<evidence type="ECO:0000256" key="2">
    <source>
        <dbReference type="ARBA" id="ARBA00004572"/>
    </source>
</evidence>
<evidence type="ECO:0000256" key="7">
    <source>
        <dbReference type="ARBA" id="ARBA00022827"/>
    </source>
</evidence>
<dbReference type="InterPro" id="IPR001834">
    <property type="entry name" value="CBR-like"/>
</dbReference>
<dbReference type="GO" id="GO:0090524">
    <property type="term" value="F:cytochrome-b5 reductase activity, acting on NADH"/>
    <property type="evidence" value="ECO:0007669"/>
    <property type="project" value="UniProtKB-EC"/>
</dbReference>
<dbReference type="SUPFAM" id="SSF52343">
    <property type="entry name" value="Ferredoxin reductase-like, C-terminal NADP-linked domain"/>
    <property type="match status" value="1"/>
</dbReference>
<feature type="binding site" evidence="9">
    <location>
        <position position="126"/>
    </location>
    <ligand>
        <name>FAD</name>
        <dbReference type="ChEBI" id="CHEBI:57692"/>
    </ligand>
</feature>